<dbReference type="OrthoDB" id="458254at2"/>
<keyword evidence="1" id="KW-0812">Transmembrane</keyword>
<proteinExistence type="predicted"/>
<keyword evidence="1" id="KW-1133">Transmembrane helix</keyword>
<feature type="transmembrane region" description="Helical" evidence="1">
    <location>
        <begin position="154"/>
        <end position="174"/>
    </location>
</feature>
<comment type="caution">
    <text evidence="2">The sequence shown here is derived from an EMBL/GenBank/DDBJ whole genome shotgun (WGS) entry which is preliminary data.</text>
</comment>
<feature type="transmembrane region" description="Helical" evidence="1">
    <location>
        <begin position="31"/>
        <end position="52"/>
    </location>
</feature>
<evidence type="ECO:0000313" key="3">
    <source>
        <dbReference type="Proteomes" id="UP000248857"/>
    </source>
</evidence>
<dbReference type="RefSeq" id="WP_110984948.1">
    <property type="nucleotide sequence ID" value="NZ_CAWNWM010000002.1"/>
</dbReference>
<feature type="transmembrane region" description="Helical" evidence="1">
    <location>
        <begin position="124"/>
        <end position="142"/>
    </location>
</feature>
<dbReference type="Proteomes" id="UP000248857">
    <property type="component" value="Unassembled WGS sequence"/>
</dbReference>
<feature type="transmembrane region" description="Helical" evidence="1">
    <location>
        <begin position="93"/>
        <end position="112"/>
    </location>
</feature>
<feature type="transmembrane region" description="Helical" evidence="1">
    <location>
        <begin position="180"/>
        <end position="196"/>
    </location>
</feature>
<protein>
    <recommendedName>
        <fullName evidence="4">DUF2301 domain-containing membrane protein</fullName>
    </recommendedName>
</protein>
<sequence>MFLQALEETGEVYQGHFGEFEVTKHDRIGVVVYRGALLVAALAFAVGAILILRWGPQASVLNSLTALFLGFCAAMGVSLATIHIYMVSLHRTLQVFWAIGTGAALWLCVRSAEPLAAAIYNHPVNLMAVGWIFVALTGLFFKEAFCFNRLETKFLTFIAPVLLLGHWLQLLPIAAERSLLGAWAVLFLIFALRKVVQPIPPDIGDKSVFTYLEEQKA</sequence>
<reference evidence="2 3" key="1">
    <citation type="journal article" date="2018" name="Sci. Rep.">
        <title>A novel species of the marine cyanobacterium Acaryochloris with a unique pigment content and lifestyle.</title>
        <authorList>
            <person name="Partensky F."/>
            <person name="Six C."/>
            <person name="Ratin M."/>
            <person name="Garczarek L."/>
            <person name="Vaulot D."/>
            <person name="Probert I."/>
            <person name="Calteau A."/>
            <person name="Gourvil P."/>
            <person name="Marie D."/>
            <person name="Grebert T."/>
            <person name="Bouchier C."/>
            <person name="Le Panse S."/>
            <person name="Gachenot M."/>
            <person name="Rodriguez F."/>
            <person name="Garrido J.L."/>
        </authorList>
    </citation>
    <scope>NUCLEOTIDE SEQUENCE [LARGE SCALE GENOMIC DNA]</scope>
    <source>
        <strain evidence="2 3">RCC1774</strain>
    </source>
</reference>
<name>A0A2W1JZA4_9CYAN</name>
<keyword evidence="3" id="KW-1185">Reference proteome</keyword>
<dbReference type="EMBL" id="PQWO01000002">
    <property type="protein sequence ID" value="PZD74764.1"/>
    <property type="molecule type" value="Genomic_DNA"/>
</dbReference>
<dbReference type="PANTHER" id="PTHR36716">
    <property type="entry name" value="F3H9.20 PROTEIN"/>
    <property type="match status" value="1"/>
</dbReference>
<dbReference type="Pfam" id="PF10063">
    <property type="entry name" value="DUF2301"/>
    <property type="match status" value="1"/>
</dbReference>
<dbReference type="PANTHER" id="PTHR36716:SF2">
    <property type="entry name" value="F3H9.20 PROTEIN"/>
    <property type="match status" value="1"/>
</dbReference>
<dbReference type="AlphaFoldDB" id="A0A2W1JZA4"/>
<organism evidence="2 3">
    <name type="scientific">Acaryochloris thomasi RCC1774</name>
    <dbReference type="NCBI Taxonomy" id="1764569"/>
    <lineage>
        <taxon>Bacteria</taxon>
        <taxon>Bacillati</taxon>
        <taxon>Cyanobacteriota</taxon>
        <taxon>Cyanophyceae</taxon>
        <taxon>Acaryochloridales</taxon>
        <taxon>Acaryochloridaceae</taxon>
        <taxon>Acaryochloris</taxon>
        <taxon>Acaryochloris thomasi</taxon>
    </lineage>
</organism>
<feature type="transmembrane region" description="Helical" evidence="1">
    <location>
        <begin position="64"/>
        <end position="86"/>
    </location>
</feature>
<keyword evidence="1" id="KW-0472">Membrane</keyword>
<evidence type="ECO:0000256" key="1">
    <source>
        <dbReference type="SAM" id="Phobius"/>
    </source>
</evidence>
<dbReference type="InterPro" id="IPR019275">
    <property type="entry name" value="DUF2301"/>
</dbReference>
<evidence type="ECO:0000313" key="2">
    <source>
        <dbReference type="EMBL" id="PZD74764.1"/>
    </source>
</evidence>
<accession>A0A2W1JZA4</accession>
<evidence type="ECO:0008006" key="4">
    <source>
        <dbReference type="Google" id="ProtNLM"/>
    </source>
</evidence>
<gene>
    <name evidence="2" type="ORF">C1752_00998</name>
</gene>